<feature type="domain" description="Nudix hydrolase" evidence="1">
    <location>
        <begin position="154"/>
        <end position="301"/>
    </location>
</feature>
<sequence length="335" mass="38183">MFSWLCREILFPTRQCIPVWTGLMTFLPQIEQLDVVLYPSDKDYAAFREAVYVLLSHDGTFQIGYLLPIVVEKLATTKLVTVDTTARTVQLAQELTTLEQRNTALNELASYWRKKDYFSTLRGWRDELYTIYSPDKQPYILLERAACPLLGVVMYGVHINGYVKTAGEVKLWIPRRSATKQTFPGMLDNTVAGGLGYPHGPFETCVKECYEEAGLPEEFVRQNLKPAGQVSYFYQAEAGNYSSEAGLLQPELQYVYDLEMSAELVPKPVDNEAEDFQLLDIPQVCELIRAGKFKPNCAGVIVDFLMRHGYLTAENEQNMDTIHAKLHRKLPFPIR</sequence>
<dbReference type="RefSeq" id="XP_046061361.1">
    <property type="nucleotide sequence ID" value="XM_046205414.1"/>
</dbReference>
<dbReference type="PANTHER" id="PTHR13622:SF8">
    <property type="entry name" value="THIAMIN PYROPHOSPHOKINASE 1"/>
    <property type="match status" value="1"/>
</dbReference>
<reference evidence="2" key="2">
    <citation type="submission" date="2021-01" db="EMBL/GenBank/DDBJ databases">
        <authorList>
            <person name="Schikora-Tamarit M.A."/>
        </authorList>
    </citation>
    <scope>NUCLEOTIDE SEQUENCE</scope>
    <source>
        <strain evidence="2">CBS6075</strain>
    </source>
</reference>
<name>A0A9P8P6G1_9ASCO</name>
<dbReference type="EMBL" id="JAEUBE010000295">
    <property type="protein sequence ID" value="KAH3666157.1"/>
    <property type="molecule type" value="Genomic_DNA"/>
</dbReference>
<dbReference type="Proteomes" id="UP000769157">
    <property type="component" value="Unassembled WGS sequence"/>
</dbReference>
<proteinExistence type="predicted"/>
<dbReference type="GO" id="GO:0044715">
    <property type="term" value="F:8-oxo-dGDP phosphatase activity"/>
    <property type="evidence" value="ECO:0007669"/>
    <property type="project" value="UniProtKB-ARBA"/>
</dbReference>
<accession>A0A9P8P6G1</accession>
<gene>
    <name evidence="2" type="ORF">OGAPHI_004346</name>
</gene>
<reference evidence="2" key="1">
    <citation type="journal article" date="2021" name="Open Biol.">
        <title>Shared evolutionary footprints suggest mitochondrial oxidative damage underlies multiple complex I losses in fungi.</title>
        <authorList>
            <person name="Schikora-Tamarit M.A."/>
            <person name="Marcet-Houben M."/>
            <person name="Nosek J."/>
            <person name="Gabaldon T."/>
        </authorList>
    </citation>
    <scope>NUCLEOTIDE SEQUENCE</scope>
    <source>
        <strain evidence="2">CBS6075</strain>
    </source>
</reference>
<dbReference type="FunFam" id="3.90.79.10:FF:000019">
    <property type="entry name" value="Thiamin pyrophosphokinase, putative"/>
    <property type="match status" value="1"/>
</dbReference>
<evidence type="ECO:0000259" key="1">
    <source>
        <dbReference type="PROSITE" id="PS51462"/>
    </source>
</evidence>
<dbReference type="InterPro" id="IPR015797">
    <property type="entry name" value="NUDIX_hydrolase-like_dom_sf"/>
</dbReference>
<evidence type="ECO:0000313" key="3">
    <source>
        <dbReference type="Proteomes" id="UP000769157"/>
    </source>
</evidence>
<comment type="caution">
    <text evidence="2">The sequence shown here is derived from an EMBL/GenBank/DDBJ whole genome shotgun (WGS) entry which is preliminary data.</text>
</comment>
<dbReference type="InterPro" id="IPR031804">
    <property type="entry name" value="DUF4743"/>
</dbReference>
<dbReference type="AlphaFoldDB" id="A0A9P8P6G1"/>
<dbReference type="PROSITE" id="PS51462">
    <property type="entry name" value="NUDIX"/>
    <property type="match status" value="1"/>
</dbReference>
<keyword evidence="3" id="KW-1185">Reference proteome</keyword>
<dbReference type="PANTHER" id="PTHR13622">
    <property type="entry name" value="THIAMIN PYROPHOSPHOKINASE"/>
    <property type="match status" value="1"/>
</dbReference>
<organism evidence="2 3">
    <name type="scientific">Ogataea philodendri</name>
    <dbReference type="NCBI Taxonomy" id="1378263"/>
    <lineage>
        <taxon>Eukaryota</taxon>
        <taxon>Fungi</taxon>
        <taxon>Dikarya</taxon>
        <taxon>Ascomycota</taxon>
        <taxon>Saccharomycotina</taxon>
        <taxon>Pichiomycetes</taxon>
        <taxon>Pichiales</taxon>
        <taxon>Pichiaceae</taxon>
        <taxon>Ogataea</taxon>
    </lineage>
</organism>
<dbReference type="OrthoDB" id="10261522at2759"/>
<dbReference type="SUPFAM" id="SSF55811">
    <property type="entry name" value="Nudix"/>
    <property type="match status" value="1"/>
</dbReference>
<dbReference type="InterPro" id="IPR000086">
    <property type="entry name" value="NUDIX_hydrolase_dom"/>
</dbReference>
<protein>
    <recommendedName>
        <fullName evidence="1">Nudix hydrolase domain-containing protein</fullName>
    </recommendedName>
</protein>
<dbReference type="Gene3D" id="3.90.79.10">
    <property type="entry name" value="Nucleoside Triphosphate Pyrophosphohydrolase"/>
    <property type="match status" value="1"/>
</dbReference>
<dbReference type="Pfam" id="PF15916">
    <property type="entry name" value="DUF4743"/>
    <property type="match status" value="1"/>
</dbReference>
<dbReference type="GeneID" id="70236311"/>
<evidence type="ECO:0000313" key="2">
    <source>
        <dbReference type="EMBL" id="KAH3666157.1"/>
    </source>
</evidence>
<dbReference type="CDD" id="cd03676">
    <property type="entry name" value="NUDIX_Tnr3_like"/>
    <property type="match status" value="1"/>
</dbReference>